<evidence type="ECO:0000259" key="3">
    <source>
        <dbReference type="PROSITE" id="PS50102"/>
    </source>
</evidence>
<dbReference type="InterPro" id="IPR035979">
    <property type="entry name" value="RBD_domain_sf"/>
</dbReference>
<reference evidence="4 5" key="1">
    <citation type="submission" date="2016-08" db="EMBL/GenBank/DDBJ databases">
        <authorList>
            <consortium name="Lentinula edodes genome sequencing consortium"/>
            <person name="Sakamoto Y."/>
            <person name="Nakade K."/>
            <person name="Sato S."/>
            <person name="Yoshida Y."/>
            <person name="Miyazaki K."/>
            <person name="Natsume S."/>
            <person name="Konno N."/>
        </authorList>
    </citation>
    <scope>NUCLEOTIDE SEQUENCE [LARGE SCALE GENOMIC DNA]</scope>
    <source>
        <strain evidence="4 5">NBRC 111202</strain>
    </source>
</reference>
<protein>
    <submittedName>
        <fullName evidence="4">RNA-binding domain-containing protein</fullName>
    </submittedName>
</protein>
<evidence type="ECO:0000256" key="2">
    <source>
        <dbReference type="SAM" id="MobiDB-lite"/>
    </source>
</evidence>
<feature type="compositionally biased region" description="Polar residues" evidence="2">
    <location>
        <begin position="196"/>
        <end position="207"/>
    </location>
</feature>
<dbReference type="Pfam" id="PF00076">
    <property type="entry name" value="RRM_1"/>
    <property type="match status" value="1"/>
</dbReference>
<gene>
    <name evidence="4" type="ORF">LENED_009841</name>
</gene>
<name>A0A1Q3EKT8_LENED</name>
<evidence type="ECO:0000256" key="1">
    <source>
        <dbReference type="PROSITE-ProRule" id="PRU00176"/>
    </source>
</evidence>
<reference evidence="4 5" key="2">
    <citation type="submission" date="2017-02" db="EMBL/GenBank/DDBJ databases">
        <title>A genome survey and senescence transcriptome analysis in Lentinula edodes.</title>
        <authorList>
            <person name="Sakamoto Y."/>
            <person name="Nakade K."/>
            <person name="Sato S."/>
            <person name="Yoshida Y."/>
            <person name="Miyazaki K."/>
            <person name="Natsume S."/>
            <person name="Konno N."/>
        </authorList>
    </citation>
    <scope>NUCLEOTIDE SEQUENCE [LARGE SCALE GENOMIC DNA]</scope>
    <source>
        <strain evidence="4 5">NBRC 111202</strain>
    </source>
</reference>
<dbReference type="STRING" id="5353.A0A1Q3EKT8"/>
<comment type="caution">
    <text evidence="4">The sequence shown here is derived from an EMBL/GenBank/DDBJ whole genome shotgun (WGS) entry which is preliminary data.</text>
</comment>
<dbReference type="Proteomes" id="UP000188533">
    <property type="component" value="Unassembled WGS sequence"/>
</dbReference>
<feature type="compositionally biased region" description="Low complexity" evidence="2">
    <location>
        <begin position="166"/>
        <end position="180"/>
    </location>
</feature>
<evidence type="ECO:0000313" key="4">
    <source>
        <dbReference type="EMBL" id="GAW07823.1"/>
    </source>
</evidence>
<dbReference type="GO" id="GO:0003723">
    <property type="term" value="F:RNA binding"/>
    <property type="evidence" value="ECO:0007669"/>
    <property type="project" value="UniProtKB-UniRule"/>
</dbReference>
<evidence type="ECO:0000313" key="5">
    <source>
        <dbReference type="Proteomes" id="UP000188533"/>
    </source>
</evidence>
<feature type="region of interest" description="Disordered" evidence="2">
    <location>
        <begin position="157"/>
        <end position="207"/>
    </location>
</feature>
<dbReference type="EMBL" id="BDGU01000502">
    <property type="protein sequence ID" value="GAW07823.1"/>
    <property type="molecule type" value="Genomic_DNA"/>
</dbReference>
<sequence>MAELDENNVSVTSPELINDTVAMTELLSFPANTPSSSAKSACDPPSTSARQLLRDRLFIGNLHPTVDEYTLLQIFTKFGKVTKLDFLFHKSGVLKGKPRGYAFLEYGSHNREPQRKTMMETGRPTTLSMLKSNTGGKHKDGTTNKIAMMEAKLRELEASKPKHNTEPGTSTLPTSSLPTHPSLPPKPPLTVPNVGVPQSQNPTVSKQSLTASFAPLLRSSSTSNHHSPTGSEPLTKKIKLASTSGPPEVAKRKSSGKGLLGVKIVKKWTSPSPMPPSSSDDHIVDHHHNQEPPWHQVHSIFLFKYSMELVI</sequence>
<feature type="compositionally biased region" description="Pro residues" evidence="2">
    <location>
        <begin position="181"/>
        <end position="190"/>
    </location>
</feature>
<accession>A0A1Q3EKT8</accession>
<dbReference type="AlphaFoldDB" id="A0A1Q3EKT8"/>
<feature type="compositionally biased region" description="Polar residues" evidence="2">
    <location>
        <begin position="218"/>
        <end position="232"/>
    </location>
</feature>
<dbReference type="SMART" id="SM00360">
    <property type="entry name" value="RRM"/>
    <property type="match status" value="1"/>
</dbReference>
<keyword evidence="5" id="KW-1185">Reference proteome</keyword>
<feature type="region of interest" description="Disordered" evidence="2">
    <location>
        <begin position="218"/>
        <end position="237"/>
    </location>
</feature>
<dbReference type="SUPFAM" id="SSF54928">
    <property type="entry name" value="RNA-binding domain, RBD"/>
    <property type="match status" value="1"/>
</dbReference>
<dbReference type="Gene3D" id="3.30.70.330">
    <property type="match status" value="1"/>
</dbReference>
<dbReference type="InterPro" id="IPR000504">
    <property type="entry name" value="RRM_dom"/>
</dbReference>
<dbReference type="PROSITE" id="PS50102">
    <property type="entry name" value="RRM"/>
    <property type="match status" value="1"/>
</dbReference>
<proteinExistence type="predicted"/>
<keyword evidence="1" id="KW-0694">RNA-binding</keyword>
<organism evidence="4 5">
    <name type="scientific">Lentinula edodes</name>
    <name type="common">Shiitake mushroom</name>
    <name type="synonym">Lentinus edodes</name>
    <dbReference type="NCBI Taxonomy" id="5353"/>
    <lineage>
        <taxon>Eukaryota</taxon>
        <taxon>Fungi</taxon>
        <taxon>Dikarya</taxon>
        <taxon>Basidiomycota</taxon>
        <taxon>Agaricomycotina</taxon>
        <taxon>Agaricomycetes</taxon>
        <taxon>Agaricomycetidae</taxon>
        <taxon>Agaricales</taxon>
        <taxon>Marasmiineae</taxon>
        <taxon>Omphalotaceae</taxon>
        <taxon>Lentinula</taxon>
    </lineage>
</organism>
<feature type="domain" description="RRM" evidence="3">
    <location>
        <begin position="55"/>
        <end position="132"/>
    </location>
</feature>
<dbReference type="InterPro" id="IPR012677">
    <property type="entry name" value="Nucleotide-bd_a/b_plait_sf"/>
</dbReference>